<dbReference type="OrthoDB" id="4407402at2"/>
<feature type="region of interest" description="Disordered" evidence="1">
    <location>
        <begin position="161"/>
        <end position="181"/>
    </location>
</feature>
<name>A0A366CWR8_9NOCA</name>
<protein>
    <recommendedName>
        <fullName evidence="4">Minor tail protein</fullName>
    </recommendedName>
</protein>
<organism evidence="2 3">
    <name type="scientific">Nocardia puris</name>
    <dbReference type="NCBI Taxonomy" id="208602"/>
    <lineage>
        <taxon>Bacteria</taxon>
        <taxon>Bacillati</taxon>
        <taxon>Actinomycetota</taxon>
        <taxon>Actinomycetes</taxon>
        <taxon>Mycobacteriales</taxon>
        <taxon>Nocardiaceae</taxon>
        <taxon>Nocardia</taxon>
    </lineage>
</organism>
<dbReference type="RefSeq" id="WP_067507962.1">
    <property type="nucleotide sequence ID" value="NZ_QNRE01000025.1"/>
</dbReference>
<dbReference type="STRING" id="1210090.GCA_001613185_02432"/>
<dbReference type="AlphaFoldDB" id="A0A366CWR8"/>
<evidence type="ECO:0008006" key="4">
    <source>
        <dbReference type="Google" id="ProtNLM"/>
    </source>
</evidence>
<keyword evidence="3" id="KW-1185">Reference proteome</keyword>
<accession>A0A366CWR8</accession>
<evidence type="ECO:0000313" key="2">
    <source>
        <dbReference type="EMBL" id="RBO82065.1"/>
    </source>
</evidence>
<sequence>MSGLTIIIHGCDGSVWHVHGEGAGAEGVWCGKDQIRGLFEPPVRTAWESGARQIGGKMRGRWFDPRDLDLGFHLVAARAPGGDLEALMSAWWSAFDFREDDYDWDAKLTRIQVISPKTDRFLEVQLRQQREFNPGVDPLRKGHANPELPLRAGMPFWQEPPVTSSWSTESTSGEGEVPVSNPTPLPMFQKWILTRGEWTLPDFSIEGPKYHRFFGRSKRTGRDDSERTILMPELTELHGGATVDLDPDELMVRDAHGTNLLGQMPVPGRFFEYEIPPHTQTLMLPVSVTGAPEGGAMAQLVQPRLWPLPIGGF</sequence>
<evidence type="ECO:0000256" key="1">
    <source>
        <dbReference type="SAM" id="MobiDB-lite"/>
    </source>
</evidence>
<gene>
    <name evidence="2" type="ORF">DFR74_12520</name>
</gene>
<dbReference type="EMBL" id="QNRE01000025">
    <property type="protein sequence ID" value="RBO82065.1"/>
    <property type="molecule type" value="Genomic_DNA"/>
</dbReference>
<proteinExistence type="predicted"/>
<dbReference type="Proteomes" id="UP000252586">
    <property type="component" value="Unassembled WGS sequence"/>
</dbReference>
<feature type="compositionally biased region" description="Low complexity" evidence="1">
    <location>
        <begin position="161"/>
        <end position="178"/>
    </location>
</feature>
<reference evidence="2 3" key="1">
    <citation type="submission" date="2018-06" db="EMBL/GenBank/DDBJ databases">
        <title>Genomic Encyclopedia of Type Strains, Phase IV (KMG-IV): sequencing the most valuable type-strain genomes for metagenomic binning, comparative biology and taxonomic classification.</title>
        <authorList>
            <person name="Goeker M."/>
        </authorList>
    </citation>
    <scope>NUCLEOTIDE SEQUENCE [LARGE SCALE GENOMIC DNA]</scope>
    <source>
        <strain evidence="2 3">DSM 44599</strain>
    </source>
</reference>
<comment type="caution">
    <text evidence="2">The sequence shown here is derived from an EMBL/GenBank/DDBJ whole genome shotgun (WGS) entry which is preliminary data.</text>
</comment>
<evidence type="ECO:0000313" key="3">
    <source>
        <dbReference type="Proteomes" id="UP000252586"/>
    </source>
</evidence>